<dbReference type="Pfam" id="PF10190">
    <property type="entry name" value="Tmemb_170"/>
    <property type="match status" value="1"/>
</dbReference>
<dbReference type="PROSITE" id="PS51564">
    <property type="entry name" value="SAM_ICMT"/>
    <property type="match status" value="1"/>
</dbReference>
<dbReference type="Pfam" id="PF04140">
    <property type="entry name" value="ICMT"/>
    <property type="match status" value="1"/>
</dbReference>
<keyword evidence="7 11" id="KW-0949">S-adenosyl-L-methionine</keyword>
<feature type="transmembrane region" description="Helical" evidence="11">
    <location>
        <begin position="344"/>
        <end position="365"/>
    </location>
</feature>
<feature type="transmembrane region" description="Helical" evidence="11">
    <location>
        <begin position="231"/>
        <end position="249"/>
    </location>
</feature>
<comment type="catalytic activity">
    <reaction evidence="11">
        <text>[protein]-C-terminal S-[(2E,6E)-farnesyl]-L-cysteine + S-adenosyl-L-methionine = [protein]-C-terminal S-[(2E,6E)-farnesyl]-L-cysteine methyl ester + S-adenosyl-L-homocysteine</text>
        <dbReference type="Rhea" id="RHEA:21672"/>
        <dbReference type="Rhea" id="RHEA-COMP:12125"/>
        <dbReference type="Rhea" id="RHEA-COMP:12126"/>
        <dbReference type="ChEBI" id="CHEBI:57856"/>
        <dbReference type="ChEBI" id="CHEBI:59789"/>
        <dbReference type="ChEBI" id="CHEBI:90510"/>
        <dbReference type="ChEBI" id="CHEBI:90511"/>
        <dbReference type="EC" id="2.1.1.100"/>
    </reaction>
</comment>
<keyword evidence="10 11" id="KW-0472">Membrane</keyword>
<evidence type="ECO:0000256" key="2">
    <source>
        <dbReference type="ARBA" id="ARBA00006325"/>
    </source>
</evidence>
<dbReference type="EMBL" id="JAIMJC010000003">
    <property type="protein sequence ID" value="KAH0528547.1"/>
    <property type="molecule type" value="Genomic_DNA"/>
</dbReference>
<dbReference type="PANTHER" id="PTHR12714">
    <property type="entry name" value="PROTEIN-S ISOPRENYLCYSTEINE O-METHYLTRANSFERASE"/>
    <property type="match status" value="1"/>
</dbReference>
<comment type="subcellular location">
    <subcellularLocation>
        <location evidence="11">Endoplasmic reticulum membrane</location>
        <topology evidence="11">Multi-pass membrane protein</topology>
    </subcellularLocation>
    <subcellularLocation>
        <location evidence="1">Membrane</location>
        <topology evidence="1">Multi-pass membrane protein</topology>
    </subcellularLocation>
</comment>
<dbReference type="Gene3D" id="1.20.120.1630">
    <property type="match status" value="1"/>
</dbReference>
<evidence type="ECO:0000256" key="5">
    <source>
        <dbReference type="ARBA" id="ARBA00022603"/>
    </source>
</evidence>
<feature type="transmembrane region" description="Helical" evidence="11">
    <location>
        <begin position="201"/>
        <end position="225"/>
    </location>
</feature>
<dbReference type="EC" id="2.1.1.100" evidence="4 11"/>
<keyword evidence="8 11" id="KW-0812">Transmembrane</keyword>
<dbReference type="GO" id="GO:0032259">
    <property type="term" value="P:methylation"/>
    <property type="evidence" value="ECO:0007669"/>
    <property type="project" value="UniProtKB-KW"/>
</dbReference>
<evidence type="ECO:0000256" key="9">
    <source>
        <dbReference type="ARBA" id="ARBA00022989"/>
    </source>
</evidence>
<evidence type="ECO:0000313" key="13">
    <source>
        <dbReference type="Proteomes" id="UP000826573"/>
    </source>
</evidence>
<keyword evidence="13" id="KW-1185">Reference proteome</keyword>
<dbReference type="GO" id="GO:0005789">
    <property type="term" value="C:endoplasmic reticulum membrane"/>
    <property type="evidence" value="ECO:0007669"/>
    <property type="project" value="UniProtKB-SubCell"/>
</dbReference>
<feature type="transmembrane region" description="Helical" evidence="11">
    <location>
        <begin position="371"/>
        <end position="390"/>
    </location>
</feature>
<comment type="caution">
    <text evidence="12">The sequence shown here is derived from an EMBL/GenBank/DDBJ whole genome shotgun (WGS) entry which is preliminary data.</text>
</comment>
<evidence type="ECO:0000256" key="1">
    <source>
        <dbReference type="ARBA" id="ARBA00004141"/>
    </source>
</evidence>
<accession>A0A9P8KP17</accession>
<dbReference type="PANTHER" id="PTHR12714:SF9">
    <property type="entry name" value="PROTEIN-S-ISOPRENYLCYSTEINE O-METHYLTRANSFERASE"/>
    <property type="match status" value="1"/>
</dbReference>
<evidence type="ECO:0000256" key="3">
    <source>
        <dbReference type="ARBA" id="ARBA00009140"/>
    </source>
</evidence>
<evidence type="ECO:0000256" key="8">
    <source>
        <dbReference type="ARBA" id="ARBA00022692"/>
    </source>
</evidence>
<feature type="transmembrane region" description="Helical" evidence="11">
    <location>
        <begin position="151"/>
        <end position="172"/>
    </location>
</feature>
<evidence type="ECO:0000256" key="11">
    <source>
        <dbReference type="RuleBase" id="RU362022"/>
    </source>
</evidence>
<dbReference type="InterPro" id="IPR019334">
    <property type="entry name" value="TMEM170A/B/YPR153W-like"/>
</dbReference>
<gene>
    <name evidence="12" type="ORF">TsFJ059_003391</name>
</gene>
<organism evidence="12 13">
    <name type="scientific">Trichoderma semiorbis</name>
    <dbReference type="NCBI Taxonomy" id="1491008"/>
    <lineage>
        <taxon>Eukaryota</taxon>
        <taxon>Fungi</taxon>
        <taxon>Dikarya</taxon>
        <taxon>Ascomycota</taxon>
        <taxon>Pezizomycotina</taxon>
        <taxon>Sordariomycetes</taxon>
        <taxon>Hypocreomycetidae</taxon>
        <taxon>Hypocreales</taxon>
        <taxon>Hypocreaceae</taxon>
        <taxon>Trichoderma</taxon>
    </lineage>
</organism>
<feature type="transmembrane region" description="Helical" evidence="11">
    <location>
        <begin position="270"/>
        <end position="291"/>
    </location>
</feature>
<keyword evidence="11" id="KW-0256">Endoplasmic reticulum</keyword>
<evidence type="ECO:0000256" key="4">
    <source>
        <dbReference type="ARBA" id="ARBA00012151"/>
    </source>
</evidence>
<comment type="similarity">
    <text evidence="2">Belongs to the TMEM170 family.</text>
</comment>
<evidence type="ECO:0000256" key="10">
    <source>
        <dbReference type="ARBA" id="ARBA00023136"/>
    </source>
</evidence>
<dbReference type="Proteomes" id="UP000826573">
    <property type="component" value="Unassembled WGS sequence"/>
</dbReference>
<dbReference type="InterPro" id="IPR025770">
    <property type="entry name" value="PPMT_MeTrfase"/>
</dbReference>
<evidence type="ECO:0000256" key="7">
    <source>
        <dbReference type="ARBA" id="ARBA00022691"/>
    </source>
</evidence>
<feature type="transmembrane region" description="Helical" evidence="11">
    <location>
        <begin position="303"/>
        <end position="323"/>
    </location>
</feature>
<dbReference type="GO" id="GO:0004671">
    <property type="term" value="F:protein C-terminal S-isoprenylcysteine carboxyl O-methyltransferase activity"/>
    <property type="evidence" value="ECO:0007669"/>
    <property type="project" value="UniProtKB-EC"/>
</dbReference>
<keyword evidence="6" id="KW-0808">Transferase</keyword>
<dbReference type="AlphaFoldDB" id="A0A9P8KP17"/>
<reference evidence="12 13" key="1">
    <citation type="submission" date="2021-08" db="EMBL/GenBank/DDBJ databases">
        <title>The highly contiguous genome resource for Trichoderma semiorbis FJ059, a fungal antagonistic to plant pathogens.</title>
        <authorList>
            <person name="Liu T."/>
        </authorList>
    </citation>
    <scope>NUCLEOTIDE SEQUENCE [LARGE SCALE GENOMIC DNA]</scope>
    <source>
        <strain evidence="12 13">FJ059</strain>
    </source>
</reference>
<comment type="similarity">
    <text evidence="3 11">Belongs to the class VI-like SAM-binding methyltransferase superfamily. Isoprenylcysteine carboxyl methyltransferase family.</text>
</comment>
<proteinExistence type="inferred from homology"/>
<sequence>MLWFSACFCRGSRMRERAAERETYQQSTLLIAQMTRRLNPPANYTTPPFPSLNVHTLFDATPDKRYTLFFIGDVWRFTVIWTLITFALFHLGAVFIAMFTHGSRKKSSWKYLWMTPIVYLVVAGLEALLSGTITGVMLGAVYQAGYYEMNTWIPCTWGFINVLTLIISSFSIQGDPSRNARQPENPLKPFLPGQPKSLSGIALRAFCLGIAFAVSVVGIVCVLLFTDSPIWRVPFFLLALSTFHFLEFWTTAERNTAVVSIDSFLLTANWPAYAIAHSAAFVECTIVSAFFPDRHWAPFGSGQVLLLIGLFMVLIGQAVRSLAMLHAGASFNHQIQTRRAQSHLLVTTGIYGWIRHPSYFGFFYWGLGTQLVLGNVLCFVAYSAVLYMFFRGRILHEEGKLVEFFGDDYVSYRKRVGTLMPFIR</sequence>
<feature type="transmembrane region" description="Helical" evidence="11">
    <location>
        <begin position="74"/>
        <end position="99"/>
    </location>
</feature>
<evidence type="ECO:0000313" key="12">
    <source>
        <dbReference type="EMBL" id="KAH0528547.1"/>
    </source>
</evidence>
<keyword evidence="5 11" id="KW-0489">Methyltransferase</keyword>
<evidence type="ECO:0000256" key="6">
    <source>
        <dbReference type="ARBA" id="ARBA00022679"/>
    </source>
</evidence>
<dbReference type="InterPro" id="IPR007269">
    <property type="entry name" value="ICMT_MeTrfase"/>
</dbReference>
<keyword evidence="9 11" id="KW-1133">Transmembrane helix</keyword>
<protein>
    <recommendedName>
        <fullName evidence="4 11">Protein-S-isoprenylcysteine O-methyltransferase</fullName>
        <ecNumber evidence="4 11">2.1.1.100</ecNumber>
    </recommendedName>
</protein>
<name>A0A9P8KP17_9HYPO</name>
<feature type="transmembrane region" description="Helical" evidence="11">
    <location>
        <begin position="111"/>
        <end position="139"/>
    </location>
</feature>